<dbReference type="OrthoDB" id="385349at2759"/>
<keyword evidence="3" id="KW-1185">Reference proteome</keyword>
<evidence type="ECO:0000256" key="1">
    <source>
        <dbReference type="SAM" id="MobiDB-lite"/>
    </source>
</evidence>
<comment type="caution">
    <text evidence="2">The sequence shown here is derived from an EMBL/GenBank/DDBJ whole genome shotgun (WGS) entry which is preliminary data.</text>
</comment>
<feature type="compositionally biased region" description="Basic and acidic residues" evidence="1">
    <location>
        <begin position="928"/>
        <end position="945"/>
    </location>
</feature>
<name>A0A1Y1JLT9_PLAGO</name>
<sequence length="1356" mass="155958">MNFFSKKPNIRNTKSEVIHKSNNNSASIDNVSCNIVNEHNANSNNEGENDTNNINFLPEDSNGFANSNYDIDKRSEIYHCNKVYDAQYSMHMNKIQNGVRSTRNYTSSHRICSPRSQSINLFAPKVNRTSTISRNFDDKLSQISFYTNKKKHMDRISILESNDSFKTQGNSPIVEQSLELLKHLVNQENREHYMSSHETDNKNKLMLKLIDQTKKNEEKTNFLPTEYSSNKSYDNYQKRFEMLHFKFIRLKNDYSHLSNENVILKKQLRNIKDNYHMLNPKSATVSFPRGSIREDMLRSNDIGKSSDTTNINNEINMKQQQGEGTMLNKGTNINKVIQSIDNLVAKTKLVDCEVQTDCTLASHTPNSLDHTTGGDGNSILNVNRNNLNSNVVDEEYLNRIREQIRNEVTLEITNKLEKKYKDELHLLRQGVANNNKIKQSDSENISIDKIFNKTRAKLDEEINKTINSYKNNIFVHFKELVNLSKEGSKNSIEMNYNEEGNTNKRTDIGVNNFSSLSYNEKINECMSLLEKVIKMKKNIKKENVKKNIDSSSLINVLNNINTDINDIDDMIYNLSANIARSHISDDGESYPEELDILEKPVTANNYFELEEVPSCNNLDNAVDTVNAADTVAATDTSNENEMMGEPIIITNDKGEISRKNKKKFVDHNNDPITIHNDGAIPNFKEQDDNLENHPNRGNMHMENRKTDDKIDVMGNISQWIVHNEEKLTRNEDEYSSVVSNKNMNTHLPTNGHVLIGSRTINGKNIDMDRGVSNGPYNNMDSSISNGTYNNMDKGMNRTNVNQFTAGVGKCDKNHAIVEERKSQDSLDITSDNVARIMEGNVNNEKVHDKREKFINFVSKDNAVQVNSREELSKEEGKEIIHTEQVINENKDNIENENGKKKSKWKSIFSSKKTKKKNLSDNFGNDTELWSKNENNENNENNEKNNKNNTNGEKFYNIMNMNTSSNNVQIEKGEIDVLNNDVNNLENFKTQNEYLNGISNNPNPHYQEFIYSSKDHNIEKVHSNAYNLSNGGIEFYREERNETMNNGLQNFCNKNDFNNNRNDGNNSNTTTNYFIDGEKCNHNGINAYDGSRRTQINPFNYENNNNPVVSNNYNVSNADNLHMYKRNSGSKNLSNYNDRENNSINCSIYSYNPNVNSKKGFVITDEEGTEKESPYTVKSNSIKMMNNNEQVGPNNNFPFMENNKKDFVKLERTYQNNEIEKCFNFYKNDVHNRKINNGMNTVEELNNQYNFFYSLNDSNGPKEKYNPCDQSNNMTCLNKYNNEYQFDDSSEKNRPNYYSKTANIKRVNSSAVNTSKNHTTDLTQNGQVKLSTKSEVHYNSIKVQKNKTKKNLEDLFA</sequence>
<evidence type="ECO:0000313" key="2">
    <source>
        <dbReference type="EMBL" id="GAW83431.1"/>
    </source>
</evidence>
<evidence type="ECO:0000313" key="3">
    <source>
        <dbReference type="Proteomes" id="UP000195521"/>
    </source>
</evidence>
<feature type="region of interest" description="Disordered" evidence="1">
    <location>
        <begin position="914"/>
        <end position="951"/>
    </location>
</feature>
<organism evidence="2 3">
    <name type="scientific">Plasmodium gonderi</name>
    <dbReference type="NCBI Taxonomy" id="77519"/>
    <lineage>
        <taxon>Eukaryota</taxon>
        <taxon>Sar</taxon>
        <taxon>Alveolata</taxon>
        <taxon>Apicomplexa</taxon>
        <taxon>Aconoidasida</taxon>
        <taxon>Haemosporida</taxon>
        <taxon>Plasmodiidae</taxon>
        <taxon>Plasmodium</taxon>
        <taxon>Plasmodium (Plasmodium)</taxon>
    </lineage>
</organism>
<proteinExistence type="predicted"/>
<accession>A0A1Y1JLT9</accession>
<dbReference type="RefSeq" id="XP_028546020.1">
    <property type="nucleotide sequence ID" value="XM_028690219.1"/>
</dbReference>
<dbReference type="OMA" id="KAYDPQY"/>
<reference evidence="3" key="1">
    <citation type="submission" date="2017-04" db="EMBL/GenBank/DDBJ databases">
        <title>Plasmodium gonderi genome.</title>
        <authorList>
            <person name="Arisue N."/>
            <person name="Honma H."/>
            <person name="Kawai S."/>
            <person name="Tougan T."/>
            <person name="Tanabe K."/>
            <person name="Horii T."/>
        </authorList>
    </citation>
    <scope>NUCLEOTIDE SEQUENCE [LARGE SCALE GENOMIC DNA]</scope>
    <source>
        <strain evidence="3">ATCC 30045</strain>
    </source>
</reference>
<dbReference type="EMBL" id="BDQF01000015">
    <property type="protein sequence ID" value="GAW83431.1"/>
    <property type="molecule type" value="Genomic_DNA"/>
</dbReference>
<gene>
    <name evidence="2" type="ORF">PGO_142250</name>
</gene>
<dbReference type="Proteomes" id="UP000195521">
    <property type="component" value="Unassembled WGS sequence"/>
</dbReference>
<dbReference type="GeneID" id="39750174"/>
<protein>
    <submittedName>
        <fullName evidence="2">Uncharacterized protein</fullName>
    </submittedName>
</protein>